<sequence>MPPPPDLDALSLDELKKLVVQLLIEVTALREENQQLGAENARLKDLPKKPKLTPGGMDKATEPDKRARTKEAPRQRRKRQSGRRTPPVTTERTLVIEVPSGSRRRGFENYTVQDLLLAPQVIRFRRERWVTPDGQEITAPLPPEVSGHFGPGIVRYVLMQHVQGQVTVERLRAQLKSLGVRISEGQIITILTANKDAFHAEKDAILEAGLASAAWVTVDDTAARHAGRDEYTTHIGNDRFAWFATRPSKSRLNFLDLLRAGDPVYVINTAALAYLIEHGVPESIVAALLAAGSRSFDDDAAWRVHLDSFGLGAGQRRRVTEAAMVGAIVARGLLTDTVIVSDDAGQFDVFQHALCWIHAERHLRRIVCVTDEQHRLVDVQRQLVWWFYADLKLYKDDPTAIRRTALRARFDRIFGRITGFTELDDTVSRLHANKNELLLVLDRPNIPLHTNGSENDVRSFVTKRKVSGETRSAAGKQARDTFLSLLKTCSKLAISFWDYLGARLKIPDADRVPWLPDLIRQNVPA</sequence>
<dbReference type="InterPro" id="IPR052344">
    <property type="entry name" value="Transposase-related"/>
</dbReference>
<dbReference type="InterPro" id="IPR004291">
    <property type="entry name" value="Transposase_IS66_central"/>
</dbReference>
<evidence type="ECO:0000259" key="2">
    <source>
        <dbReference type="Pfam" id="PF03050"/>
    </source>
</evidence>
<dbReference type="EMBL" id="CP067421">
    <property type="protein sequence ID" value="QQP93323.1"/>
    <property type="molecule type" value="Genomic_DNA"/>
</dbReference>
<reference evidence="3" key="2">
    <citation type="submission" date="2021-02" db="EMBL/GenBank/DDBJ databases">
        <title>Skermanella TT6 skin isolate.</title>
        <authorList>
            <person name="Lee K."/>
            <person name="Ganzorig M."/>
        </authorList>
    </citation>
    <scope>NUCLEOTIDE SEQUENCE</scope>
    <source>
        <strain evidence="3">TT6</strain>
        <plasmid evidence="3">pTT6-1</plasmid>
    </source>
</reference>
<feature type="region of interest" description="Disordered" evidence="1">
    <location>
        <begin position="31"/>
        <end position="90"/>
    </location>
</feature>
<dbReference type="Proteomes" id="UP000595197">
    <property type="component" value="Plasmid pTT6-1"/>
</dbReference>
<keyword evidence="5" id="KW-1185">Reference proteome</keyword>
<dbReference type="PANTHER" id="PTHR33678">
    <property type="entry name" value="BLL1576 PROTEIN"/>
    <property type="match status" value="1"/>
</dbReference>
<gene>
    <name evidence="3" type="ORF">IGS68_28810</name>
    <name evidence="4" type="ORF">IGS68_29030</name>
</gene>
<reference evidence="5" key="1">
    <citation type="submission" date="2021-01" db="EMBL/GenBank/DDBJ databases">
        <title>Skermanella TT6 skin isolate.</title>
        <authorList>
            <person name="Lee K."/>
            <person name="Ganzorig M."/>
        </authorList>
    </citation>
    <scope>NUCLEOTIDE SEQUENCE [LARGE SCALE GENOMIC DNA]</scope>
    <source>
        <strain evidence="4 5">TT6</strain>
        <plasmid evidence="4 5">pTT6-1</plasmid>
    </source>
</reference>
<feature type="domain" description="Transposase IS66 central" evidence="2">
    <location>
        <begin position="350"/>
        <end position="477"/>
    </location>
</feature>
<keyword evidence="3" id="KW-0614">Plasmid</keyword>
<proteinExistence type="predicted"/>
<geneLocation type="plasmid" evidence="3 5">
    <name>pTT6-1</name>
</geneLocation>
<feature type="compositionally biased region" description="Basic and acidic residues" evidence="1">
    <location>
        <begin position="59"/>
        <end position="74"/>
    </location>
</feature>
<evidence type="ECO:0000313" key="5">
    <source>
        <dbReference type="Proteomes" id="UP000595197"/>
    </source>
</evidence>
<organism evidence="3 5">
    <name type="scientific">Skermanella cutis</name>
    <dbReference type="NCBI Taxonomy" id="2775420"/>
    <lineage>
        <taxon>Bacteria</taxon>
        <taxon>Pseudomonadati</taxon>
        <taxon>Pseudomonadota</taxon>
        <taxon>Alphaproteobacteria</taxon>
        <taxon>Rhodospirillales</taxon>
        <taxon>Azospirillaceae</taxon>
        <taxon>Skermanella</taxon>
    </lineage>
</organism>
<evidence type="ECO:0000313" key="4">
    <source>
        <dbReference type="EMBL" id="QQP93323.1"/>
    </source>
</evidence>
<protein>
    <submittedName>
        <fullName evidence="3">Transposase</fullName>
    </submittedName>
</protein>
<dbReference type="Pfam" id="PF03050">
    <property type="entry name" value="DDE_Tnp_IS66"/>
    <property type="match status" value="1"/>
</dbReference>
<dbReference type="EMBL" id="CP067421">
    <property type="protein sequence ID" value="QQP93320.1"/>
    <property type="molecule type" value="Genomic_DNA"/>
</dbReference>
<name>A0ABX7BGQ1_9PROT</name>
<evidence type="ECO:0000256" key="1">
    <source>
        <dbReference type="SAM" id="MobiDB-lite"/>
    </source>
</evidence>
<dbReference type="PANTHER" id="PTHR33678:SF1">
    <property type="entry name" value="BLL1576 PROTEIN"/>
    <property type="match status" value="1"/>
</dbReference>
<evidence type="ECO:0000313" key="3">
    <source>
        <dbReference type="EMBL" id="QQP93320.1"/>
    </source>
</evidence>
<accession>A0ABX7BGQ1</accession>